<keyword evidence="3" id="KW-1185">Reference proteome</keyword>
<name>A0A9N9G3W9_9GLOM</name>
<evidence type="ECO:0000313" key="3">
    <source>
        <dbReference type="Proteomes" id="UP000789572"/>
    </source>
</evidence>
<dbReference type="Proteomes" id="UP000789572">
    <property type="component" value="Unassembled WGS sequence"/>
</dbReference>
<organism evidence="2 3">
    <name type="scientific">Paraglomus occultum</name>
    <dbReference type="NCBI Taxonomy" id="144539"/>
    <lineage>
        <taxon>Eukaryota</taxon>
        <taxon>Fungi</taxon>
        <taxon>Fungi incertae sedis</taxon>
        <taxon>Mucoromycota</taxon>
        <taxon>Glomeromycotina</taxon>
        <taxon>Glomeromycetes</taxon>
        <taxon>Paraglomerales</taxon>
        <taxon>Paraglomeraceae</taxon>
        <taxon>Paraglomus</taxon>
    </lineage>
</organism>
<protein>
    <submittedName>
        <fullName evidence="2">239_t:CDS:1</fullName>
    </submittedName>
</protein>
<comment type="caution">
    <text evidence="2">The sequence shown here is derived from an EMBL/GenBank/DDBJ whole genome shotgun (WGS) entry which is preliminary data.</text>
</comment>
<dbReference type="EMBL" id="CAJVPJ010001178">
    <property type="protein sequence ID" value="CAG8579754.1"/>
    <property type="molecule type" value="Genomic_DNA"/>
</dbReference>
<feature type="domain" description="F-box" evidence="1">
    <location>
        <begin position="3"/>
        <end position="39"/>
    </location>
</feature>
<evidence type="ECO:0000313" key="2">
    <source>
        <dbReference type="EMBL" id="CAG8579754.1"/>
    </source>
</evidence>
<accession>A0A9N9G3W9</accession>
<reference evidence="2" key="1">
    <citation type="submission" date="2021-06" db="EMBL/GenBank/DDBJ databases">
        <authorList>
            <person name="Kallberg Y."/>
            <person name="Tangrot J."/>
            <person name="Rosling A."/>
        </authorList>
    </citation>
    <scope>NUCLEOTIDE SEQUENCE</scope>
    <source>
        <strain evidence="2">IA702</strain>
    </source>
</reference>
<dbReference type="InterPro" id="IPR036047">
    <property type="entry name" value="F-box-like_dom_sf"/>
</dbReference>
<dbReference type="Pfam" id="PF00646">
    <property type="entry name" value="F-box"/>
    <property type="match status" value="1"/>
</dbReference>
<dbReference type="SUPFAM" id="SSF81383">
    <property type="entry name" value="F-box domain"/>
    <property type="match status" value="1"/>
</dbReference>
<dbReference type="InterPro" id="IPR001810">
    <property type="entry name" value="F-box_dom"/>
</dbReference>
<sequence length="144" mass="17136">MTINNLPEEVQVEIASHVETPFVLGCCSRNWHKIVNLPYTKYRWILNKYGFIHALFHAVRIGKPLFNLDVAELVLRNAHNSRHFVQRLKLAYENYGLWGNISDDVYERILNYKKEYACSNHNDMQSIRQALEEAKKRRRYQNNN</sequence>
<gene>
    <name evidence="2" type="ORF">POCULU_LOCUS6429</name>
</gene>
<proteinExistence type="predicted"/>
<dbReference type="AlphaFoldDB" id="A0A9N9G3W9"/>
<dbReference type="OrthoDB" id="2305545at2759"/>
<evidence type="ECO:0000259" key="1">
    <source>
        <dbReference type="Pfam" id="PF00646"/>
    </source>
</evidence>